<evidence type="ECO:0000256" key="1">
    <source>
        <dbReference type="SAM" id="Coils"/>
    </source>
</evidence>
<keyword evidence="1" id="KW-0175">Coiled coil</keyword>
<accession>A0A5C1QCY9</accession>
<dbReference type="Proteomes" id="UP000323824">
    <property type="component" value="Chromosome"/>
</dbReference>
<reference evidence="2 3" key="2">
    <citation type="submission" date="2019-09" db="EMBL/GenBank/DDBJ databases">
        <title>Complete Genome Sequence and Methylome Analysis of free living Spirochaetas.</title>
        <authorList>
            <person name="Leshcheva N."/>
            <person name="Mikheeva N."/>
        </authorList>
    </citation>
    <scope>NUCLEOTIDE SEQUENCE [LARGE SCALE GENOMIC DNA]</scope>
    <source>
        <strain evidence="2 3">P</strain>
    </source>
</reference>
<keyword evidence="3" id="KW-1185">Reference proteome</keyword>
<reference evidence="2 3" key="1">
    <citation type="submission" date="2019-02" db="EMBL/GenBank/DDBJ databases">
        <authorList>
            <person name="Fomenkov A."/>
            <person name="Dubinina G."/>
            <person name="Grabovich M."/>
            <person name="Vincze T."/>
            <person name="Roberts R.J."/>
        </authorList>
    </citation>
    <scope>NUCLEOTIDE SEQUENCE [LARGE SCALE GENOMIC DNA]</scope>
    <source>
        <strain evidence="2 3">P</strain>
    </source>
</reference>
<dbReference type="EMBL" id="CP035807">
    <property type="protein sequence ID" value="QEN05935.1"/>
    <property type="molecule type" value="Genomic_DNA"/>
</dbReference>
<gene>
    <name evidence="2" type="ORF">EW093_14940</name>
</gene>
<protein>
    <submittedName>
        <fullName evidence="2">Uncharacterized protein</fullName>
    </submittedName>
</protein>
<name>A0A5C1QCY9_9SPIO</name>
<evidence type="ECO:0000313" key="2">
    <source>
        <dbReference type="EMBL" id="QEN05935.1"/>
    </source>
</evidence>
<evidence type="ECO:0000313" key="3">
    <source>
        <dbReference type="Proteomes" id="UP000323824"/>
    </source>
</evidence>
<organism evidence="2 3">
    <name type="scientific">Thiospirochaeta perfilievii</name>
    <dbReference type="NCBI Taxonomy" id="252967"/>
    <lineage>
        <taxon>Bacteria</taxon>
        <taxon>Pseudomonadati</taxon>
        <taxon>Spirochaetota</taxon>
        <taxon>Spirochaetia</taxon>
        <taxon>Spirochaetales</taxon>
        <taxon>Spirochaetaceae</taxon>
        <taxon>Thiospirochaeta</taxon>
    </lineage>
</organism>
<feature type="coiled-coil region" evidence="1">
    <location>
        <begin position="118"/>
        <end position="170"/>
    </location>
</feature>
<dbReference type="KEGG" id="sper:EW093_14940"/>
<dbReference type="RefSeq" id="WP_149569169.1">
    <property type="nucleotide sequence ID" value="NZ_CP035807.1"/>
</dbReference>
<proteinExistence type="predicted"/>
<sequence>MSKASLELSNKIYSLDSELSNLFNQIEILNKKNSLLRTQVDINDIASTELGFYIDENQKSLELSQNVLKRVRDIVTTTRDITQELNTLLLNSELDTQRDLELLMSQINSDYSKINSLRDESELLLSNNENNLRKLKQILNSTTIDSDNKSKQTKEIVKNMEDNYNRAEDIVGDSFILKNSIESNYQTISKLNSVSGDKFNNLTELYNNISDPISWIEIYKNKSFVLYNNGKKLTE</sequence>
<dbReference type="AlphaFoldDB" id="A0A5C1QCY9"/>